<dbReference type="GO" id="GO:0020037">
    <property type="term" value="F:heme binding"/>
    <property type="evidence" value="ECO:0007669"/>
    <property type="project" value="InterPro"/>
</dbReference>
<dbReference type="InterPro" id="IPR033944">
    <property type="entry name" value="Cyt_c_oxase_su1_dom"/>
</dbReference>
<keyword evidence="19 24" id="KW-0408">Iron</keyword>
<evidence type="ECO:0000256" key="9">
    <source>
        <dbReference type="ARBA" id="ARBA00022448"/>
    </source>
</evidence>
<evidence type="ECO:0000256" key="19">
    <source>
        <dbReference type="ARBA" id="ARBA00023004"/>
    </source>
</evidence>
<dbReference type="PANTHER" id="PTHR10422">
    <property type="entry name" value="CYTOCHROME C OXIDASE SUBUNIT 1"/>
    <property type="match status" value="1"/>
</dbReference>
<keyword evidence="14 24" id="KW-0999">Mitochondrion inner membrane</keyword>
<keyword evidence="9 24" id="KW-0813">Transport</keyword>
<dbReference type="CDD" id="cd01663">
    <property type="entry name" value="Cyt_c_Oxidase_I"/>
    <property type="match status" value="1"/>
</dbReference>
<dbReference type="GO" id="GO:0005743">
    <property type="term" value="C:mitochondrial inner membrane"/>
    <property type="evidence" value="ECO:0007669"/>
    <property type="project" value="UniProtKB-SubCell"/>
</dbReference>
<dbReference type="CTD" id="4512"/>
<keyword evidence="17 24" id="KW-0249">Electron transport</keyword>
<evidence type="ECO:0000256" key="3">
    <source>
        <dbReference type="ARBA" id="ARBA00004448"/>
    </source>
</evidence>
<evidence type="ECO:0000256" key="12">
    <source>
        <dbReference type="ARBA" id="ARBA00022692"/>
    </source>
</evidence>
<keyword evidence="18 25" id="KW-1133">Transmembrane helix</keyword>
<dbReference type="InterPro" id="IPR023615">
    <property type="entry name" value="Cyt_c_Oxase_su1_BS"/>
</dbReference>
<evidence type="ECO:0000256" key="13">
    <source>
        <dbReference type="ARBA" id="ARBA00022723"/>
    </source>
</evidence>
<keyword evidence="10 24" id="KW-0349">Heme</keyword>
<reference evidence="27" key="1">
    <citation type="submission" date="2018-03" db="EMBL/GenBank/DDBJ databases">
        <title>The complete mitochondrial genome of the stonefly Indonemoura nohirae (Plecoptera: Nemouroidea; Nemouridae).</title>
        <authorList>
            <person name="Wang Y."/>
            <person name="Cao J.J."/>
            <person name="Li W.H."/>
        </authorList>
    </citation>
    <scope>NUCLEOTIDE SEQUENCE</scope>
</reference>
<organism evidence="27">
    <name type="scientific">Indonemoura nohirae</name>
    <dbReference type="NCBI Taxonomy" id="2498684"/>
    <lineage>
        <taxon>Eukaryota</taxon>
        <taxon>Metazoa</taxon>
        <taxon>Ecdysozoa</taxon>
        <taxon>Arthropoda</taxon>
        <taxon>Hexapoda</taxon>
        <taxon>Insecta</taxon>
        <taxon>Pterygota</taxon>
        <taxon>Neoptera</taxon>
        <taxon>Polyneoptera</taxon>
        <taxon>Plecoptera</taxon>
        <taxon>Nemouroidea</taxon>
        <taxon>Nemouridae</taxon>
        <taxon>Amphinemurinae</taxon>
        <taxon>Indonemoura</taxon>
    </lineage>
</organism>
<comment type="similarity">
    <text evidence="5 24">Belongs to the heme-copper respiratory oxidase family.</text>
</comment>
<keyword evidence="13 24" id="KW-0479">Metal-binding</keyword>
<keyword evidence="12 24" id="KW-0812">Transmembrane</keyword>
<evidence type="ECO:0000256" key="25">
    <source>
        <dbReference type="SAM" id="Phobius"/>
    </source>
</evidence>
<dbReference type="AlphaFoldDB" id="A0A5C0AR30"/>
<geneLocation type="mitochondrion" evidence="27"/>
<feature type="transmembrane region" description="Helical" evidence="25">
    <location>
        <begin position="57"/>
        <end position="83"/>
    </location>
</feature>
<evidence type="ECO:0000256" key="18">
    <source>
        <dbReference type="ARBA" id="ARBA00022989"/>
    </source>
</evidence>
<feature type="transmembrane region" description="Helical" evidence="25">
    <location>
        <begin position="412"/>
        <end position="430"/>
    </location>
</feature>
<dbReference type="RefSeq" id="YP_009694063.1">
    <property type="nucleotide sequence ID" value="NC_044751.1"/>
</dbReference>
<feature type="transmembrane region" description="Helical" evidence="25">
    <location>
        <begin position="267"/>
        <end position="291"/>
    </location>
</feature>
<comment type="subcellular location">
    <subcellularLocation>
        <location evidence="3 24">Mitochondrion inner membrane</location>
        <topology evidence="3 24">Multi-pass membrane protein</topology>
    </subcellularLocation>
</comment>
<keyword evidence="16" id="KW-1278">Translocase</keyword>
<dbReference type="PANTHER" id="PTHR10422:SF18">
    <property type="entry name" value="CYTOCHROME C OXIDASE SUBUNIT 1"/>
    <property type="match status" value="1"/>
</dbReference>
<evidence type="ECO:0000259" key="26">
    <source>
        <dbReference type="PROSITE" id="PS50855"/>
    </source>
</evidence>
<evidence type="ECO:0000256" key="15">
    <source>
        <dbReference type="ARBA" id="ARBA00022842"/>
    </source>
</evidence>
<evidence type="ECO:0000313" key="27">
    <source>
        <dbReference type="EMBL" id="QEI04335.1"/>
    </source>
</evidence>
<dbReference type="GO" id="GO:0046872">
    <property type="term" value="F:metal ion binding"/>
    <property type="evidence" value="ECO:0007669"/>
    <property type="project" value="UniProtKB-KW"/>
</dbReference>
<comment type="cofactor">
    <cofactor evidence="2">
        <name>heme</name>
        <dbReference type="ChEBI" id="CHEBI:30413"/>
    </cofactor>
</comment>
<keyword evidence="21 24" id="KW-0496">Mitochondrion</keyword>
<keyword evidence="22 24" id="KW-0472">Membrane</keyword>
<dbReference type="Pfam" id="PF00115">
    <property type="entry name" value="COX1"/>
    <property type="match status" value="1"/>
</dbReference>
<dbReference type="FunFam" id="1.20.210.10:FF:000001">
    <property type="entry name" value="Cytochrome c oxidase subunit 1"/>
    <property type="match status" value="1"/>
</dbReference>
<dbReference type="Gene3D" id="1.20.210.10">
    <property type="entry name" value="Cytochrome c oxidase-like, subunit I domain"/>
    <property type="match status" value="1"/>
</dbReference>
<evidence type="ECO:0000256" key="22">
    <source>
        <dbReference type="ARBA" id="ARBA00023136"/>
    </source>
</evidence>
<proteinExistence type="inferred from homology"/>
<dbReference type="InterPro" id="IPR036927">
    <property type="entry name" value="Cyt_c_oxase-like_su1_sf"/>
</dbReference>
<evidence type="ECO:0000256" key="6">
    <source>
        <dbReference type="ARBA" id="ARBA00011164"/>
    </source>
</evidence>
<feature type="transmembrane region" description="Helical" evidence="25">
    <location>
        <begin position="337"/>
        <end position="359"/>
    </location>
</feature>
<comment type="catalytic activity">
    <reaction evidence="23">
        <text>4 Fe(II)-[cytochrome c] + O2 + 8 H(+)(in) = 4 Fe(III)-[cytochrome c] + 2 H2O + 4 H(+)(out)</text>
        <dbReference type="Rhea" id="RHEA:11436"/>
        <dbReference type="Rhea" id="RHEA-COMP:10350"/>
        <dbReference type="Rhea" id="RHEA-COMP:14399"/>
        <dbReference type="ChEBI" id="CHEBI:15377"/>
        <dbReference type="ChEBI" id="CHEBI:15378"/>
        <dbReference type="ChEBI" id="CHEBI:15379"/>
        <dbReference type="ChEBI" id="CHEBI:29033"/>
        <dbReference type="ChEBI" id="CHEBI:29034"/>
        <dbReference type="EC" id="7.1.1.9"/>
    </reaction>
    <physiologicalReaction direction="left-to-right" evidence="23">
        <dbReference type="Rhea" id="RHEA:11437"/>
    </physiologicalReaction>
</comment>
<evidence type="ECO:0000256" key="17">
    <source>
        <dbReference type="ARBA" id="ARBA00022982"/>
    </source>
</evidence>
<comment type="subunit">
    <text evidence="6">Component of the cytochrome c oxidase (complex IV, CIV), a multisubunit enzyme composed of a catalytic core of 3 subunits and several supernumerary subunits. The complex exists as a monomer or a dimer and forms supercomplexes (SCs) in the inner mitochondrial membrane with ubiquinol-cytochrome c oxidoreductase (cytochrome b-c1 complex, complex III, CIII).</text>
</comment>
<evidence type="ECO:0000256" key="4">
    <source>
        <dbReference type="ARBA" id="ARBA00004673"/>
    </source>
</evidence>
<evidence type="ECO:0000256" key="21">
    <source>
        <dbReference type="ARBA" id="ARBA00023128"/>
    </source>
</evidence>
<name>A0A5C0AR30_9NEOP</name>
<dbReference type="InterPro" id="IPR000883">
    <property type="entry name" value="Cyt_C_Oxase_1"/>
</dbReference>
<dbReference type="UniPathway" id="UPA00705"/>
<comment type="cofactor">
    <cofactor evidence="1">
        <name>Cu cation</name>
        <dbReference type="ChEBI" id="CHEBI:23378"/>
    </cofactor>
</comment>
<dbReference type="GO" id="GO:0045277">
    <property type="term" value="C:respiratory chain complex IV"/>
    <property type="evidence" value="ECO:0007669"/>
    <property type="project" value="InterPro"/>
</dbReference>
<feature type="transmembrane region" description="Helical" evidence="25">
    <location>
        <begin position="379"/>
        <end position="400"/>
    </location>
</feature>
<comment type="pathway">
    <text evidence="4 24">Energy metabolism; oxidative phosphorylation.</text>
</comment>
<feature type="transmembrane region" description="Helical" evidence="25">
    <location>
        <begin position="16"/>
        <end position="37"/>
    </location>
</feature>
<feature type="transmembrane region" description="Helical" evidence="25">
    <location>
        <begin position="146"/>
        <end position="171"/>
    </location>
</feature>
<dbReference type="InterPro" id="IPR023616">
    <property type="entry name" value="Cyt_c_oxase-like_su1_dom"/>
</dbReference>
<dbReference type="EC" id="7.1.1.9" evidence="7 24"/>
<dbReference type="PRINTS" id="PR01165">
    <property type="entry name" value="CYCOXIDASEI"/>
</dbReference>
<evidence type="ECO:0000256" key="5">
    <source>
        <dbReference type="ARBA" id="ARBA00009578"/>
    </source>
</evidence>
<keyword evidence="20 24" id="KW-0186">Copper</keyword>
<comment type="function">
    <text evidence="24">Component of the cytochrome c oxidase, the last enzyme in the mitochondrial electron transport chain which drives oxidative phosphorylation. The respiratory chain contains 3 multisubunit complexes succinate dehydrogenase (complex II, CII), ubiquinol-cytochrome c oxidoreductase (cytochrome b-c1 complex, complex III, CIII) and cytochrome c oxidase (complex IV, CIV), that cooperate to transfer electrons derived from NADH and succinate to molecular oxygen, creating an electrochemical gradient over the inner membrane that drives transmembrane transport and the ATP synthase. Cytochrome c oxidase is the component of the respiratory chain that catalyzes the reduction of oxygen to water. Electrons originating from reduced cytochrome c in the intermembrane space (IMS) are transferred via the dinuclear copper A center (CU(A)) of subunit 2 and heme A of subunit 1 to the active site in subunit 1, a binuclear center (BNC) formed by heme A3 and copper B (CU(B)). The BNC reduces molecular oxygen to 2 water molecules using 4 electrons from cytochrome c in the IMS and 4 protons from the mitochondrial matrix.</text>
</comment>
<dbReference type="PROSITE" id="PS50855">
    <property type="entry name" value="COX1"/>
    <property type="match status" value="1"/>
</dbReference>
<evidence type="ECO:0000256" key="7">
    <source>
        <dbReference type="ARBA" id="ARBA00012949"/>
    </source>
</evidence>
<keyword evidence="11 24" id="KW-0679">Respiratory chain</keyword>
<gene>
    <name evidence="27" type="primary">COX1</name>
</gene>
<evidence type="ECO:0000256" key="23">
    <source>
        <dbReference type="ARBA" id="ARBA00049512"/>
    </source>
</evidence>
<feature type="transmembrane region" description="Helical" evidence="25">
    <location>
        <begin position="230"/>
        <end position="255"/>
    </location>
</feature>
<feature type="domain" description="Cytochrome oxidase subunit I profile" evidence="26">
    <location>
        <begin position="1"/>
        <end position="512"/>
    </location>
</feature>
<evidence type="ECO:0000256" key="1">
    <source>
        <dbReference type="ARBA" id="ARBA00001935"/>
    </source>
</evidence>
<dbReference type="GO" id="GO:0015990">
    <property type="term" value="P:electron transport coupled proton transport"/>
    <property type="evidence" value="ECO:0007669"/>
    <property type="project" value="TreeGrafter"/>
</dbReference>
<evidence type="ECO:0000256" key="20">
    <source>
        <dbReference type="ARBA" id="ARBA00023008"/>
    </source>
</evidence>
<evidence type="ECO:0000256" key="14">
    <source>
        <dbReference type="ARBA" id="ARBA00022792"/>
    </source>
</evidence>
<evidence type="ECO:0000256" key="8">
    <source>
        <dbReference type="ARBA" id="ARBA00015947"/>
    </source>
</evidence>
<keyword evidence="15" id="KW-0460">Magnesium</keyword>
<protein>
    <recommendedName>
        <fullName evidence="8 24">Cytochrome c oxidase subunit 1</fullName>
        <ecNumber evidence="7 24">7.1.1.9</ecNumber>
    </recommendedName>
</protein>
<sequence>MLPRQWLFSTNHKDIGTLYFIFGAWSGMVGTSLSLLIRAELGQPGSLIGDDQIYNVIVTAHAFVMIFFMVMPIMIGGFGNWLVPLMLGAPDMAFPRMNNMSFWLLPPSLTLLLASSLVENGAGTGWTVYPPLSAGIAHAGSSVDMAIFSLHLAGVSSILGAVNFITTVINMRSSGMTLDRMPLFVWAVVITALLLLLSLPVLAGAITMLLTDRNLNTSFFDPAGGGDPILYQHLFWFFGHPEVYILILPGFGLISHIISQESGKKEAFGSLGMIYAMLSIGLLGFVVWAHHMFTVGMDVDTRAYFTSATMIIAVPTGIKIFSWLATLHGSQLNYSPALLWALGFVFLFTIGGLTGVVLANSSVDIILHDTYYVVAHFHYVLSMGAVFAIMAGFIQWYPLFTGLTMNPHWLKIQFSIMFLGVNLTFFPQHFLGLAGMPRRYSDYPDAYTTWNIVSSVGSSISFIGVLFFLFIIWESMITNRIALFPLQMPTSIEWYQNLPPAEHSYSELPMLSG</sequence>
<dbReference type="GeneID" id="41800222"/>
<evidence type="ECO:0000256" key="2">
    <source>
        <dbReference type="ARBA" id="ARBA00001971"/>
    </source>
</evidence>
<dbReference type="PROSITE" id="PS00077">
    <property type="entry name" value="COX1_CUB"/>
    <property type="match status" value="1"/>
</dbReference>
<feature type="transmembrane region" description="Helical" evidence="25">
    <location>
        <begin position="303"/>
        <end position="325"/>
    </location>
</feature>
<dbReference type="GO" id="GO:0006123">
    <property type="term" value="P:mitochondrial electron transport, cytochrome c to oxygen"/>
    <property type="evidence" value="ECO:0007669"/>
    <property type="project" value="TreeGrafter"/>
</dbReference>
<dbReference type="GO" id="GO:0004129">
    <property type="term" value="F:cytochrome-c oxidase activity"/>
    <property type="evidence" value="ECO:0007669"/>
    <property type="project" value="UniProtKB-EC"/>
</dbReference>
<evidence type="ECO:0000256" key="16">
    <source>
        <dbReference type="ARBA" id="ARBA00022967"/>
    </source>
</evidence>
<evidence type="ECO:0000256" key="11">
    <source>
        <dbReference type="ARBA" id="ARBA00022660"/>
    </source>
</evidence>
<evidence type="ECO:0000256" key="24">
    <source>
        <dbReference type="RuleBase" id="RU000369"/>
    </source>
</evidence>
<evidence type="ECO:0000256" key="10">
    <source>
        <dbReference type="ARBA" id="ARBA00022617"/>
    </source>
</evidence>
<feature type="transmembrane region" description="Helical" evidence="25">
    <location>
        <begin position="183"/>
        <end position="210"/>
    </location>
</feature>
<dbReference type="EMBL" id="MH085449">
    <property type="protein sequence ID" value="QEI04335.1"/>
    <property type="molecule type" value="Genomic_DNA"/>
</dbReference>
<dbReference type="SUPFAM" id="SSF81442">
    <property type="entry name" value="Cytochrome c oxidase subunit I-like"/>
    <property type="match status" value="1"/>
</dbReference>
<accession>A0A5C0AR30</accession>
<feature type="transmembrane region" description="Helical" evidence="25">
    <location>
        <begin position="450"/>
        <end position="473"/>
    </location>
</feature>